<feature type="domain" description="Histidine kinase" evidence="10">
    <location>
        <begin position="229"/>
        <end position="449"/>
    </location>
</feature>
<proteinExistence type="predicted"/>
<evidence type="ECO:0000256" key="1">
    <source>
        <dbReference type="ARBA" id="ARBA00000085"/>
    </source>
</evidence>
<reference evidence="12" key="1">
    <citation type="journal article" date="2020" name="Int. J. Syst. Evol. Microbiol.">
        <title>Aquipluma nitroreducens gen. nov. sp. nov., a novel facultatively anaerobic bacterium isolated from a freshwater lake.</title>
        <authorList>
            <person name="Watanabe M."/>
            <person name="Kojima H."/>
            <person name="Fukui M."/>
        </authorList>
    </citation>
    <scope>NUCLEOTIDE SEQUENCE</scope>
    <source>
        <strain evidence="12">MeG22</strain>
    </source>
</reference>
<keyword evidence="8" id="KW-0175">Coiled coil</keyword>
<feature type="transmembrane region" description="Helical" evidence="9">
    <location>
        <begin position="34"/>
        <end position="54"/>
    </location>
</feature>
<dbReference type="PANTHER" id="PTHR43065:SF46">
    <property type="entry name" value="C4-DICARBOXYLATE TRANSPORT SENSOR PROTEIN DCTB"/>
    <property type="match status" value="1"/>
</dbReference>
<protein>
    <recommendedName>
        <fullName evidence="2">histidine kinase</fullName>
        <ecNumber evidence="2">2.7.13.3</ecNumber>
    </recommendedName>
</protein>
<dbReference type="GO" id="GO:0005524">
    <property type="term" value="F:ATP binding"/>
    <property type="evidence" value="ECO:0007669"/>
    <property type="project" value="UniProtKB-KW"/>
</dbReference>
<keyword evidence="9" id="KW-0472">Membrane</keyword>
<keyword evidence="5 12" id="KW-0418">Kinase</keyword>
<evidence type="ECO:0000259" key="11">
    <source>
        <dbReference type="PROSITE" id="PS50112"/>
    </source>
</evidence>
<dbReference type="Proteomes" id="UP001193389">
    <property type="component" value="Chromosome"/>
</dbReference>
<dbReference type="Gene3D" id="3.30.450.20">
    <property type="entry name" value="PAS domain"/>
    <property type="match status" value="1"/>
</dbReference>
<dbReference type="SUPFAM" id="SSF55785">
    <property type="entry name" value="PYP-like sensor domain (PAS domain)"/>
    <property type="match status" value="1"/>
</dbReference>
<dbReference type="InterPro" id="IPR003594">
    <property type="entry name" value="HATPase_dom"/>
</dbReference>
<dbReference type="RefSeq" id="WP_318351304.1">
    <property type="nucleotide sequence ID" value="NZ_AP018694.1"/>
</dbReference>
<dbReference type="InterPro" id="IPR000014">
    <property type="entry name" value="PAS"/>
</dbReference>
<keyword evidence="7" id="KW-0902">Two-component regulatory system</keyword>
<feature type="transmembrane region" description="Helical" evidence="9">
    <location>
        <begin position="7"/>
        <end position="28"/>
    </location>
</feature>
<evidence type="ECO:0000256" key="3">
    <source>
        <dbReference type="ARBA" id="ARBA00022679"/>
    </source>
</evidence>
<accession>A0A5K7SAA2</accession>
<evidence type="ECO:0000259" key="10">
    <source>
        <dbReference type="PROSITE" id="PS50109"/>
    </source>
</evidence>
<keyword evidence="13" id="KW-1185">Reference proteome</keyword>
<dbReference type="Pfam" id="PF13188">
    <property type="entry name" value="PAS_8"/>
    <property type="match status" value="1"/>
</dbReference>
<keyword evidence="6" id="KW-0067">ATP-binding</keyword>
<dbReference type="KEGG" id="anf:AQPE_2558"/>
<dbReference type="SMART" id="SM00387">
    <property type="entry name" value="HATPase_c"/>
    <property type="match status" value="1"/>
</dbReference>
<dbReference type="PROSITE" id="PS50109">
    <property type="entry name" value="HIS_KIN"/>
    <property type="match status" value="1"/>
</dbReference>
<keyword evidence="9" id="KW-0812">Transmembrane</keyword>
<dbReference type="PANTHER" id="PTHR43065">
    <property type="entry name" value="SENSOR HISTIDINE KINASE"/>
    <property type="match status" value="1"/>
</dbReference>
<feature type="coiled-coil region" evidence="8">
    <location>
        <begin position="86"/>
        <end position="113"/>
    </location>
</feature>
<sequence length="449" mass="50440">MISRNFYVQIIFRIVLLVIAALGAGLAVASGYNFLAGVCVLAIIPIVFNLIRLLNTTNRKMSYFLESIQNNDSTLIFPTHISGKPIRELYEGLNKINEQIKQLKIENQQREQYFQTILENVGTGIITCNSKGFVLHANSAVRRMLGLDVLTHINQLDRINRALFQAVQQIKPFEQKLVSVTSERGTIELSLKATSFKTQTEELLLLSVQDIRNELDEKELDSWMKLIRVLMHEIMNSIAPITSLSESLSKLFTIDGKLVLREQIDEKTISTTARGLGVIGEQGNGLIQFVESYRKLTRVPKPDQKIFKVEELVNRMKVLYSSLENSDRVKLAVVVNPPELELFADENLISQVLLNLLKNALEALNGRTDGLIRIMVKVGKNNRPEITVADNGSGIPDEIMEQVFVPFFTTRENGSGIGLSLSRQIMRLHGGSLQVRSVPGKETVFSMIF</sequence>
<dbReference type="PROSITE" id="PS50112">
    <property type="entry name" value="PAS"/>
    <property type="match status" value="1"/>
</dbReference>
<comment type="catalytic activity">
    <reaction evidence="1">
        <text>ATP + protein L-histidine = ADP + protein N-phospho-L-histidine.</text>
        <dbReference type="EC" id="2.7.13.3"/>
    </reaction>
</comment>
<evidence type="ECO:0000256" key="8">
    <source>
        <dbReference type="SAM" id="Coils"/>
    </source>
</evidence>
<evidence type="ECO:0000256" key="9">
    <source>
        <dbReference type="SAM" id="Phobius"/>
    </source>
</evidence>
<evidence type="ECO:0000256" key="7">
    <source>
        <dbReference type="ARBA" id="ARBA00023012"/>
    </source>
</evidence>
<evidence type="ECO:0000256" key="6">
    <source>
        <dbReference type="ARBA" id="ARBA00022840"/>
    </source>
</evidence>
<keyword evidence="9" id="KW-1133">Transmembrane helix</keyword>
<evidence type="ECO:0000313" key="13">
    <source>
        <dbReference type="Proteomes" id="UP001193389"/>
    </source>
</evidence>
<gene>
    <name evidence="12" type="ORF">AQPE_2558</name>
</gene>
<dbReference type="InterPro" id="IPR036890">
    <property type="entry name" value="HATPase_C_sf"/>
</dbReference>
<dbReference type="SUPFAM" id="SSF55874">
    <property type="entry name" value="ATPase domain of HSP90 chaperone/DNA topoisomerase II/histidine kinase"/>
    <property type="match status" value="1"/>
</dbReference>
<dbReference type="EC" id="2.7.13.3" evidence="2"/>
<dbReference type="GO" id="GO:0000160">
    <property type="term" value="P:phosphorelay signal transduction system"/>
    <property type="evidence" value="ECO:0007669"/>
    <property type="project" value="UniProtKB-KW"/>
</dbReference>
<name>A0A5K7SAA2_9BACT</name>
<dbReference type="AlphaFoldDB" id="A0A5K7SAA2"/>
<evidence type="ECO:0000313" key="12">
    <source>
        <dbReference type="EMBL" id="BBE18396.1"/>
    </source>
</evidence>
<dbReference type="Pfam" id="PF02518">
    <property type="entry name" value="HATPase_c"/>
    <property type="match status" value="1"/>
</dbReference>
<dbReference type="EMBL" id="AP018694">
    <property type="protein sequence ID" value="BBE18396.1"/>
    <property type="molecule type" value="Genomic_DNA"/>
</dbReference>
<evidence type="ECO:0000256" key="4">
    <source>
        <dbReference type="ARBA" id="ARBA00022741"/>
    </source>
</evidence>
<dbReference type="InterPro" id="IPR004358">
    <property type="entry name" value="Sig_transdc_His_kin-like_C"/>
</dbReference>
<dbReference type="InterPro" id="IPR035965">
    <property type="entry name" value="PAS-like_dom_sf"/>
</dbReference>
<evidence type="ECO:0000256" key="2">
    <source>
        <dbReference type="ARBA" id="ARBA00012438"/>
    </source>
</evidence>
<dbReference type="Gene3D" id="3.30.565.10">
    <property type="entry name" value="Histidine kinase-like ATPase, C-terminal domain"/>
    <property type="match status" value="1"/>
</dbReference>
<organism evidence="12 13">
    <name type="scientific">Aquipluma nitroreducens</name>
    <dbReference type="NCBI Taxonomy" id="2010828"/>
    <lineage>
        <taxon>Bacteria</taxon>
        <taxon>Pseudomonadati</taxon>
        <taxon>Bacteroidota</taxon>
        <taxon>Bacteroidia</taxon>
        <taxon>Marinilabiliales</taxon>
        <taxon>Prolixibacteraceae</taxon>
        <taxon>Aquipluma</taxon>
    </lineage>
</organism>
<dbReference type="GO" id="GO:0004673">
    <property type="term" value="F:protein histidine kinase activity"/>
    <property type="evidence" value="ECO:0007669"/>
    <property type="project" value="UniProtKB-EC"/>
</dbReference>
<keyword evidence="3" id="KW-0808">Transferase</keyword>
<feature type="domain" description="PAS" evidence="11">
    <location>
        <begin position="110"/>
        <end position="147"/>
    </location>
</feature>
<keyword evidence="4" id="KW-0547">Nucleotide-binding</keyword>
<dbReference type="InterPro" id="IPR005467">
    <property type="entry name" value="His_kinase_dom"/>
</dbReference>
<evidence type="ECO:0000256" key="5">
    <source>
        <dbReference type="ARBA" id="ARBA00022777"/>
    </source>
</evidence>
<dbReference type="PRINTS" id="PR00344">
    <property type="entry name" value="BCTRLSENSOR"/>
</dbReference>